<feature type="binding site" evidence="8">
    <location>
        <position position="43"/>
    </location>
    <ligand>
        <name>FMN</name>
        <dbReference type="ChEBI" id="CHEBI:58210"/>
        <note>ligand shared between dimeric partners</note>
    </ligand>
</feature>
<evidence type="ECO:0000256" key="5">
    <source>
        <dbReference type="ARBA" id="ARBA00023002"/>
    </source>
</evidence>
<feature type="region of interest" description="Disordered" evidence="9">
    <location>
        <begin position="1"/>
        <end position="27"/>
    </location>
</feature>
<accession>A0A4P6FCD0</accession>
<dbReference type="AlphaFoldDB" id="A0A4P6FCD0"/>
<keyword evidence="2 7" id="KW-0285">Flavoprotein</keyword>
<name>A0A4P6FCD0_9MICO</name>
<dbReference type="RefSeq" id="WP_129190422.1">
    <property type="nucleotide sequence ID" value="NZ_CP035491.1"/>
</dbReference>
<dbReference type="Gene3D" id="3.40.109.10">
    <property type="entry name" value="NADH Oxidase"/>
    <property type="match status" value="1"/>
</dbReference>
<evidence type="ECO:0000256" key="9">
    <source>
        <dbReference type="SAM" id="MobiDB-lite"/>
    </source>
</evidence>
<evidence type="ECO:0000256" key="2">
    <source>
        <dbReference type="ARBA" id="ARBA00022630"/>
    </source>
</evidence>
<keyword evidence="4 7" id="KW-0521">NADP</keyword>
<dbReference type="EMBL" id="CP035491">
    <property type="protein sequence ID" value="QAY73306.1"/>
    <property type="molecule type" value="Genomic_DNA"/>
</dbReference>
<dbReference type="InterPro" id="IPR026021">
    <property type="entry name" value="YdjA-like"/>
</dbReference>
<dbReference type="EC" id="1.-.-.-" evidence="7"/>
<evidence type="ECO:0000313" key="12">
    <source>
        <dbReference type="Proteomes" id="UP000291259"/>
    </source>
</evidence>
<keyword evidence="6 7" id="KW-0520">NAD</keyword>
<comment type="cofactor">
    <cofactor evidence="8">
        <name>FMN</name>
        <dbReference type="ChEBI" id="CHEBI:58210"/>
    </cofactor>
    <text evidence="8">Binds 1 FMN per subunit.</text>
</comment>
<evidence type="ECO:0000256" key="8">
    <source>
        <dbReference type="PIRSR" id="PIRSR000232-1"/>
    </source>
</evidence>
<organism evidence="11 12">
    <name type="scientific">Agromyces protaetiae</name>
    <dbReference type="NCBI Taxonomy" id="2509455"/>
    <lineage>
        <taxon>Bacteria</taxon>
        <taxon>Bacillati</taxon>
        <taxon>Actinomycetota</taxon>
        <taxon>Actinomycetes</taxon>
        <taxon>Micrococcales</taxon>
        <taxon>Microbacteriaceae</taxon>
        <taxon>Agromyces</taxon>
    </lineage>
</organism>
<feature type="binding site" evidence="8">
    <location>
        <position position="47"/>
    </location>
    <ligand>
        <name>FMN</name>
        <dbReference type="ChEBI" id="CHEBI:58210"/>
        <note>ligand shared between dimeric partners</note>
    </ligand>
</feature>
<sequence>MNEKAAGGAPVREAALARRSAPKVTDVSPDDAELRSLIAAAGRVADHASLEPWRLVALRGDARARLGDALVEAAGLEGPDAEKLRGKPLRAPLLVAVVARTQEGHPKVPVWEQDAMAAGVAHLLSLLLDEAGWGVMWRTGPHVRHDAVAAVHGLAPGEHLLGWLYVGGVPADASRDRHRPVDASRFLTTLD</sequence>
<dbReference type="InterPro" id="IPR029479">
    <property type="entry name" value="Nitroreductase"/>
</dbReference>
<dbReference type="GO" id="GO:0016491">
    <property type="term" value="F:oxidoreductase activity"/>
    <property type="evidence" value="ECO:0007669"/>
    <property type="project" value="UniProtKB-UniRule"/>
</dbReference>
<dbReference type="PANTHER" id="PTHR43821">
    <property type="entry name" value="NAD(P)H NITROREDUCTASE YDJA-RELATED"/>
    <property type="match status" value="1"/>
</dbReference>
<keyword evidence="12" id="KW-1185">Reference proteome</keyword>
<keyword evidence="5 7" id="KW-0560">Oxidoreductase</keyword>
<feature type="domain" description="Nitroreductase" evidence="10">
    <location>
        <begin position="17"/>
        <end position="167"/>
    </location>
</feature>
<proteinExistence type="inferred from homology"/>
<dbReference type="SUPFAM" id="SSF55469">
    <property type="entry name" value="FMN-dependent nitroreductase-like"/>
    <property type="match status" value="1"/>
</dbReference>
<feature type="binding site" description="in other chain" evidence="8">
    <location>
        <begin position="18"/>
        <end position="20"/>
    </location>
    <ligand>
        <name>FMN</name>
        <dbReference type="ChEBI" id="CHEBI:58210"/>
        <note>ligand shared between dimeric partners</note>
    </ligand>
</feature>
<evidence type="ECO:0000256" key="7">
    <source>
        <dbReference type="PIRNR" id="PIRNR000232"/>
    </source>
</evidence>
<evidence type="ECO:0000259" key="10">
    <source>
        <dbReference type="Pfam" id="PF00881"/>
    </source>
</evidence>
<dbReference type="OrthoDB" id="3268470at2"/>
<comment type="similarity">
    <text evidence="1 7">Belongs to the nitroreductase family.</text>
</comment>
<reference evidence="11 12" key="1">
    <citation type="submission" date="2019-01" db="EMBL/GenBank/DDBJ databases">
        <title>Genome sequencing of strain FW100M-8.</title>
        <authorList>
            <person name="Heo J."/>
            <person name="Kim S.-J."/>
            <person name="Kim J.-S."/>
            <person name="Hong S.-B."/>
            <person name="Kwon S.-W."/>
        </authorList>
    </citation>
    <scope>NUCLEOTIDE SEQUENCE [LARGE SCALE GENOMIC DNA]</scope>
    <source>
        <strain evidence="11 12">FW100M-8</strain>
    </source>
</reference>
<evidence type="ECO:0000256" key="4">
    <source>
        <dbReference type="ARBA" id="ARBA00022857"/>
    </source>
</evidence>
<evidence type="ECO:0000256" key="1">
    <source>
        <dbReference type="ARBA" id="ARBA00007118"/>
    </source>
</evidence>
<evidence type="ECO:0000313" key="11">
    <source>
        <dbReference type="EMBL" id="QAY73306.1"/>
    </source>
</evidence>
<dbReference type="PIRSF" id="PIRSF000232">
    <property type="entry name" value="YdjA"/>
    <property type="match status" value="1"/>
</dbReference>
<dbReference type="Proteomes" id="UP000291259">
    <property type="component" value="Chromosome"/>
</dbReference>
<dbReference type="CDD" id="cd02135">
    <property type="entry name" value="YdjA-like"/>
    <property type="match status" value="1"/>
</dbReference>
<dbReference type="Pfam" id="PF00881">
    <property type="entry name" value="Nitroreductase"/>
    <property type="match status" value="1"/>
</dbReference>
<dbReference type="InterPro" id="IPR052530">
    <property type="entry name" value="NAD(P)H_nitroreductase"/>
</dbReference>
<feature type="binding site" description="in other chain" evidence="8">
    <location>
        <begin position="137"/>
        <end position="139"/>
    </location>
    <ligand>
        <name>FMN</name>
        <dbReference type="ChEBI" id="CHEBI:58210"/>
        <note>ligand shared between dimeric partners</note>
    </ligand>
</feature>
<evidence type="ECO:0000256" key="3">
    <source>
        <dbReference type="ARBA" id="ARBA00022643"/>
    </source>
</evidence>
<protein>
    <recommendedName>
        <fullName evidence="7">Putative NAD(P)H nitroreductase</fullName>
        <ecNumber evidence="7">1.-.-.-</ecNumber>
    </recommendedName>
</protein>
<dbReference type="KEGG" id="agf:ET445_08075"/>
<gene>
    <name evidence="11" type="ORF">ET445_08075</name>
</gene>
<evidence type="ECO:0000256" key="6">
    <source>
        <dbReference type="ARBA" id="ARBA00023027"/>
    </source>
</evidence>
<dbReference type="PANTHER" id="PTHR43821:SF1">
    <property type="entry name" value="NAD(P)H NITROREDUCTASE YDJA-RELATED"/>
    <property type="match status" value="1"/>
</dbReference>
<keyword evidence="3 7" id="KW-0288">FMN</keyword>
<dbReference type="InterPro" id="IPR000415">
    <property type="entry name" value="Nitroreductase-like"/>
</dbReference>